<dbReference type="EMBL" id="CM035421">
    <property type="protein sequence ID" value="KAH7387643.1"/>
    <property type="molecule type" value="Genomic_DNA"/>
</dbReference>
<evidence type="ECO:0000256" key="3">
    <source>
        <dbReference type="ARBA" id="ARBA00022692"/>
    </source>
</evidence>
<evidence type="ECO:0000256" key="5">
    <source>
        <dbReference type="ARBA" id="ARBA00023136"/>
    </source>
</evidence>
<feature type="transmembrane region" description="Helical" evidence="6">
    <location>
        <begin position="328"/>
        <end position="349"/>
    </location>
</feature>
<evidence type="ECO:0000256" key="7">
    <source>
        <dbReference type="SAM" id="MobiDB-lite"/>
    </source>
</evidence>
<dbReference type="NCBIfam" id="TIGR00797">
    <property type="entry name" value="matE"/>
    <property type="match status" value="1"/>
</dbReference>
<feature type="transmembrane region" description="Helical" evidence="6">
    <location>
        <begin position="471"/>
        <end position="493"/>
    </location>
</feature>
<dbReference type="AlphaFoldDB" id="A0A8T2T0Y8"/>
<name>A0A8T2T0Y8_CERRI</name>
<dbReference type="InterPro" id="IPR002528">
    <property type="entry name" value="MATE_fam"/>
</dbReference>
<feature type="transmembrane region" description="Helical" evidence="6">
    <location>
        <begin position="298"/>
        <end position="321"/>
    </location>
</feature>
<dbReference type="PANTHER" id="PTHR42893">
    <property type="entry name" value="PROTEIN DETOXIFICATION 44, CHLOROPLASTIC-RELATED"/>
    <property type="match status" value="1"/>
</dbReference>
<comment type="caution">
    <text evidence="6">Lacks conserved residue(s) required for the propagation of feature annotation.</text>
</comment>
<accession>A0A8T2T0Y8</accession>
<gene>
    <name evidence="8" type="ORF">KP509_16G034400</name>
</gene>
<evidence type="ECO:0000256" key="4">
    <source>
        <dbReference type="ARBA" id="ARBA00022989"/>
    </source>
</evidence>
<evidence type="ECO:0000256" key="2">
    <source>
        <dbReference type="ARBA" id="ARBA00010199"/>
    </source>
</evidence>
<protein>
    <recommendedName>
        <fullName evidence="6">Protein DETOXIFICATION</fullName>
    </recommendedName>
    <alternativeName>
        <fullName evidence="6">Multidrug and toxic compound extrusion protein</fullName>
    </alternativeName>
</protein>
<feature type="region of interest" description="Disordered" evidence="7">
    <location>
        <begin position="88"/>
        <end position="108"/>
    </location>
</feature>
<evidence type="ECO:0000313" key="9">
    <source>
        <dbReference type="Proteomes" id="UP000825935"/>
    </source>
</evidence>
<keyword evidence="5 6" id="KW-0472">Membrane</keyword>
<dbReference type="GO" id="GO:0015297">
    <property type="term" value="F:antiporter activity"/>
    <property type="evidence" value="ECO:0007669"/>
    <property type="project" value="InterPro"/>
</dbReference>
<keyword evidence="3 6" id="KW-0812">Transmembrane</keyword>
<dbReference type="InterPro" id="IPR044644">
    <property type="entry name" value="DinF-like"/>
</dbReference>
<keyword evidence="9" id="KW-1185">Reference proteome</keyword>
<dbReference type="GO" id="GO:0016020">
    <property type="term" value="C:membrane"/>
    <property type="evidence" value="ECO:0007669"/>
    <property type="project" value="UniProtKB-SubCell"/>
</dbReference>
<dbReference type="Pfam" id="PF01554">
    <property type="entry name" value="MatE"/>
    <property type="match status" value="2"/>
</dbReference>
<dbReference type="CDD" id="cd13136">
    <property type="entry name" value="MATE_DinF_like"/>
    <property type="match status" value="1"/>
</dbReference>
<evidence type="ECO:0000313" key="8">
    <source>
        <dbReference type="EMBL" id="KAH7387643.1"/>
    </source>
</evidence>
<feature type="transmembrane region" description="Helical" evidence="6">
    <location>
        <begin position="248"/>
        <end position="278"/>
    </location>
</feature>
<organism evidence="8 9">
    <name type="scientific">Ceratopteris richardii</name>
    <name type="common">Triangle waterfern</name>
    <dbReference type="NCBI Taxonomy" id="49495"/>
    <lineage>
        <taxon>Eukaryota</taxon>
        <taxon>Viridiplantae</taxon>
        <taxon>Streptophyta</taxon>
        <taxon>Embryophyta</taxon>
        <taxon>Tracheophyta</taxon>
        <taxon>Polypodiopsida</taxon>
        <taxon>Polypodiidae</taxon>
        <taxon>Polypodiales</taxon>
        <taxon>Pteridineae</taxon>
        <taxon>Pteridaceae</taxon>
        <taxon>Parkerioideae</taxon>
        <taxon>Ceratopteris</taxon>
    </lineage>
</organism>
<feature type="transmembrane region" description="Helical" evidence="6">
    <location>
        <begin position="436"/>
        <end position="459"/>
    </location>
</feature>
<feature type="transmembrane region" description="Helical" evidence="6">
    <location>
        <begin position="355"/>
        <end position="373"/>
    </location>
</feature>
<dbReference type="GO" id="GO:0042910">
    <property type="term" value="F:xenobiotic transmembrane transporter activity"/>
    <property type="evidence" value="ECO:0007669"/>
    <property type="project" value="InterPro"/>
</dbReference>
<dbReference type="Proteomes" id="UP000825935">
    <property type="component" value="Chromosome 16"/>
</dbReference>
<comment type="similarity">
    <text evidence="2 6">Belongs to the multi antimicrobial extrusion (MATE) (TC 2.A.66.1) family.</text>
</comment>
<feature type="transmembrane region" description="Helical" evidence="6">
    <location>
        <begin position="570"/>
        <end position="590"/>
    </location>
</feature>
<sequence>MLVSSIPYSAVEKSVKTTTTGSMRTCYDLCEGTSWNLRLVTSRTQLAFTGSYVKYSRPSVHGIIVHFKRGCHLKRVYSRKKRQSSKSTLRWSSFSKEQPTSAEFQNPMPSIPNEDEAFVSASSDQKKQSPSSFLLFLAGARDVFKGDHLGVEIAAIAVPSLLALTADPIASLVDTAYIGRLGSVELAAVGVSIAVFNLVSKLLNFPVLNLTTSFVAEAALKPEYAEDQISVLDTVSSARNRTNRTQKIVIPAVSTALVVGSALGILELVVMMLGARPILELMGVSMSSNMRIPAEQYLSLRAVGAPAVVVSLAVQGVFRGFKDTRTPLYAIVLENVINTILVPILTFTFGYGVSGAAVATVISQYVMALVLLLKMSRKVELLPPSLRDLDFSRFLSNGGLLLARSAAVMVTMTLATSEAARQGAIPMAAHQICMQIWLATSLLSDAIALAGQTIIASALAKGDHDLAKAAVFRTLQMGLVFGFLLFLVLSLSLSSLSTIFTNDTLVLEFLAKGIPFVAATQPINSIAFVFDGIHFGALDFVYAAQSMILIAVVASAFMLVVAPVWGFSGIWIGLTILMVLRMLAGILRIGTASGPWRFLK</sequence>
<evidence type="ECO:0000256" key="1">
    <source>
        <dbReference type="ARBA" id="ARBA00004141"/>
    </source>
</evidence>
<reference evidence="8" key="1">
    <citation type="submission" date="2021-08" db="EMBL/GenBank/DDBJ databases">
        <title>WGS assembly of Ceratopteris richardii.</title>
        <authorList>
            <person name="Marchant D.B."/>
            <person name="Chen G."/>
            <person name="Jenkins J."/>
            <person name="Shu S."/>
            <person name="Leebens-Mack J."/>
            <person name="Grimwood J."/>
            <person name="Schmutz J."/>
            <person name="Soltis P."/>
            <person name="Soltis D."/>
            <person name="Chen Z.-H."/>
        </authorList>
    </citation>
    <scope>NUCLEOTIDE SEQUENCE</scope>
    <source>
        <strain evidence="8">Whitten #5841</strain>
        <tissue evidence="8">Leaf</tissue>
    </source>
</reference>
<feature type="transmembrane region" description="Helical" evidence="6">
    <location>
        <begin position="540"/>
        <end position="564"/>
    </location>
</feature>
<comment type="subcellular location">
    <subcellularLocation>
        <location evidence="1">Membrane</location>
        <topology evidence="1">Multi-pass membrane protein</topology>
    </subcellularLocation>
</comment>
<proteinExistence type="inferred from homology"/>
<keyword evidence="4 6" id="KW-1133">Transmembrane helix</keyword>
<evidence type="ECO:0000256" key="6">
    <source>
        <dbReference type="RuleBase" id="RU004914"/>
    </source>
</evidence>
<dbReference type="OrthoDB" id="2126698at2759"/>
<dbReference type="OMA" id="MPGYGIS"/>
<feature type="transmembrane region" description="Helical" evidence="6">
    <location>
        <begin position="394"/>
        <end position="416"/>
    </location>
</feature>
<comment type="caution">
    <text evidence="8">The sequence shown here is derived from an EMBL/GenBank/DDBJ whole genome shotgun (WGS) entry which is preliminary data.</text>
</comment>
<dbReference type="PANTHER" id="PTHR42893:SF46">
    <property type="entry name" value="PROTEIN DETOXIFICATION 44, CHLOROPLASTIC"/>
    <property type="match status" value="1"/>
</dbReference>